<dbReference type="GO" id="GO:0006565">
    <property type="term" value="P:L-serine catabolic process"/>
    <property type="evidence" value="ECO:0007669"/>
    <property type="project" value="TreeGrafter"/>
</dbReference>
<evidence type="ECO:0000313" key="14">
    <source>
        <dbReference type="Proteomes" id="UP001141434"/>
    </source>
</evidence>
<organism evidence="13 14">
    <name type="scientific">Penicillium alfredii</name>
    <dbReference type="NCBI Taxonomy" id="1506179"/>
    <lineage>
        <taxon>Eukaryota</taxon>
        <taxon>Fungi</taxon>
        <taxon>Dikarya</taxon>
        <taxon>Ascomycota</taxon>
        <taxon>Pezizomycotina</taxon>
        <taxon>Eurotiomycetes</taxon>
        <taxon>Eurotiomycetidae</taxon>
        <taxon>Eurotiales</taxon>
        <taxon>Aspergillaceae</taxon>
        <taxon>Penicillium</taxon>
    </lineage>
</organism>
<dbReference type="PANTHER" id="PTHR48078">
    <property type="entry name" value="THREONINE DEHYDRATASE, MITOCHONDRIAL-RELATED"/>
    <property type="match status" value="1"/>
</dbReference>
<name>A0A9W9EM61_9EURO</name>
<evidence type="ECO:0000256" key="10">
    <source>
        <dbReference type="ARBA" id="ARBA00049406"/>
    </source>
</evidence>
<proteinExistence type="inferred from homology"/>
<evidence type="ECO:0000256" key="5">
    <source>
        <dbReference type="ARBA" id="ARBA00012093"/>
    </source>
</evidence>
<keyword evidence="7" id="KW-0963">Cytoplasm</keyword>
<dbReference type="PROSITE" id="PS00165">
    <property type="entry name" value="DEHYDRATASE_SER_THR"/>
    <property type="match status" value="1"/>
</dbReference>
<comment type="subcellular location">
    <subcellularLocation>
        <location evidence="2">Cytoplasm</location>
    </subcellularLocation>
</comment>
<dbReference type="FunFam" id="3.40.50.1100:FF:000040">
    <property type="entry name" value="L-serine dehydratase, putative"/>
    <property type="match status" value="1"/>
</dbReference>
<gene>
    <name evidence="13" type="ORF">NUU61_008992</name>
</gene>
<evidence type="ECO:0000256" key="9">
    <source>
        <dbReference type="ARBA" id="ARBA00023239"/>
    </source>
</evidence>
<keyword evidence="8" id="KW-0663">Pyridoxal phosphate</keyword>
<comment type="similarity">
    <text evidence="4">Belongs to the serine/threonine dehydratase family.</text>
</comment>
<accession>A0A9W9EM61</accession>
<feature type="region of interest" description="Disordered" evidence="11">
    <location>
        <begin position="61"/>
        <end position="87"/>
    </location>
</feature>
<dbReference type="Proteomes" id="UP001141434">
    <property type="component" value="Unassembled WGS sequence"/>
</dbReference>
<dbReference type="RefSeq" id="XP_056507810.1">
    <property type="nucleotide sequence ID" value="XM_056659517.1"/>
</dbReference>
<dbReference type="EMBL" id="JAPMSZ010000011">
    <property type="protein sequence ID" value="KAJ5084413.1"/>
    <property type="molecule type" value="Genomic_DNA"/>
</dbReference>
<dbReference type="PANTHER" id="PTHR48078:SF2">
    <property type="entry name" value="CATABOLIC L-SERINE_THREONINE DEHYDRATASE"/>
    <property type="match status" value="1"/>
</dbReference>
<feature type="domain" description="Tryptophan synthase beta chain-like PALP" evidence="12">
    <location>
        <begin position="109"/>
        <end position="436"/>
    </location>
</feature>
<sequence length="457" mass="48077">MPYTILATSGIPIPEDSNIPAAGLALKKPTEDDKKTSQALGISFLNISLFLSTQWDPAMARKGRGSRHRSLNRRRCRSKQDGETTHGPYLVEVEHDGTLQQNNTDKRLEHGSRVFLKLELLQPSGSFKSRGIGNLILSTLKDPANAGKNVHFFISSGGNAGLAAVHAARDLGCPCTVVVPHSTKPFMISKLQAAGATAVIQQGASWFEADTFLRKTYIDRPQEGTADDAGNATTNTVNVYVPPFDDPRVWAGAATMVEEIAAQLPPRPSSESSSVFPADAIVCSVGGGGLFNGIVEGTTKCLQSSSSSVSSEHAPENKVHILAAETQGAHSLAHSLHAGELQSLSAITSQANALGALCVARQAFVNATSPPPGVQVTSVVGSDAEAAKGILRLADEARLEVELACGISVEVAIGGKLAEVLPGFGPESRVVVVVCGGSNISAEMIAEYRRQLENGWE</sequence>
<evidence type="ECO:0000256" key="8">
    <source>
        <dbReference type="ARBA" id="ARBA00022898"/>
    </source>
</evidence>
<reference evidence="13" key="1">
    <citation type="submission" date="2022-11" db="EMBL/GenBank/DDBJ databases">
        <authorList>
            <person name="Petersen C."/>
        </authorList>
    </citation>
    <scope>NUCLEOTIDE SEQUENCE</scope>
    <source>
        <strain evidence="13">IBT 34128</strain>
    </source>
</reference>
<evidence type="ECO:0000313" key="13">
    <source>
        <dbReference type="EMBL" id="KAJ5084413.1"/>
    </source>
</evidence>
<dbReference type="AlphaFoldDB" id="A0A9W9EM61"/>
<dbReference type="GO" id="GO:0030170">
    <property type="term" value="F:pyridoxal phosphate binding"/>
    <property type="evidence" value="ECO:0007669"/>
    <property type="project" value="InterPro"/>
</dbReference>
<protein>
    <recommendedName>
        <fullName evidence="5">L-serine ammonia-lyase</fullName>
        <ecNumber evidence="5">4.3.1.17</ecNumber>
    </recommendedName>
</protein>
<dbReference type="GO" id="GO:0009097">
    <property type="term" value="P:isoleucine biosynthetic process"/>
    <property type="evidence" value="ECO:0007669"/>
    <property type="project" value="TreeGrafter"/>
</dbReference>
<dbReference type="GO" id="GO:0005737">
    <property type="term" value="C:cytoplasm"/>
    <property type="evidence" value="ECO:0007669"/>
    <property type="project" value="UniProtKB-SubCell"/>
</dbReference>
<evidence type="ECO:0000256" key="3">
    <source>
        <dbReference type="ARBA" id="ARBA00004742"/>
    </source>
</evidence>
<feature type="compositionally biased region" description="Basic residues" evidence="11">
    <location>
        <begin position="61"/>
        <end position="77"/>
    </location>
</feature>
<dbReference type="InterPro" id="IPR000634">
    <property type="entry name" value="Ser/Thr_deHydtase_PyrdxlP-BS"/>
</dbReference>
<keyword evidence="6" id="KW-0312">Gluconeogenesis</keyword>
<evidence type="ECO:0000256" key="6">
    <source>
        <dbReference type="ARBA" id="ARBA00022432"/>
    </source>
</evidence>
<dbReference type="InterPro" id="IPR001926">
    <property type="entry name" value="TrpB-like_PALP"/>
</dbReference>
<keyword evidence="9" id="KW-0456">Lyase</keyword>
<evidence type="ECO:0000259" key="12">
    <source>
        <dbReference type="Pfam" id="PF00291"/>
    </source>
</evidence>
<evidence type="ECO:0000256" key="11">
    <source>
        <dbReference type="SAM" id="MobiDB-lite"/>
    </source>
</evidence>
<dbReference type="Pfam" id="PF00291">
    <property type="entry name" value="PALP"/>
    <property type="match status" value="1"/>
</dbReference>
<dbReference type="Gene3D" id="3.40.50.1100">
    <property type="match status" value="2"/>
</dbReference>
<dbReference type="InterPro" id="IPR036052">
    <property type="entry name" value="TrpB-like_PALP_sf"/>
</dbReference>
<dbReference type="EC" id="4.3.1.17" evidence="5"/>
<dbReference type="GeneID" id="81398686"/>
<evidence type="ECO:0000256" key="4">
    <source>
        <dbReference type="ARBA" id="ARBA00010869"/>
    </source>
</evidence>
<evidence type="ECO:0000256" key="1">
    <source>
        <dbReference type="ARBA" id="ARBA00001933"/>
    </source>
</evidence>
<dbReference type="GO" id="GO:0006094">
    <property type="term" value="P:gluconeogenesis"/>
    <property type="evidence" value="ECO:0007669"/>
    <property type="project" value="UniProtKB-KW"/>
</dbReference>
<comment type="cofactor">
    <cofactor evidence="1">
        <name>pyridoxal 5'-phosphate</name>
        <dbReference type="ChEBI" id="CHEBI:597326"/>
    </cofactor>
</comment>
<evidence type="ECO:0000256" key="7">
    <source>
        <dbReference type="ARBA" id="ARBA00022490"/>
    </source>
</evidence>
<dbReference type="InterPro" id="IPR050147">
    <property type="entry name" value="Ser/Thr_Dehydratase"/>
</dbReference>
<reference evidence="13" key="2">
    <citation type="journal article" date="2023" name="IMA Fungus">
        <title>Comparative genomic study of the Penicillium genus elucidates a diverse pangenome and 15 lateral gene transfer events.</title>
        <authorList>
            <person name="Petersen C."/>
            <person name="Sorensen T."/>
            <person name="Nielsen M.R."/>
            <person name="Sondergaard T.E."/>
            <person name="Sorensen J.L."/>
            <person name="Fitzpatrick D.A."/>
            <person name="Frisvad J.C."/>
            <person name="Nielsen K.L."/>
        </authorList>
    </citation>
    <scope>NUCLEOTIDE SEQUENCE</scope>
    <source>
        <strain evidence="13">IBT 34128</strain>
    </source>
</reference>
<comment type="catalytic activity">
    <reaction evidence="10">
        <text>L-serine = pyruvate + NH4(+)</text>
        <dbReference type="Rhea" id="RHEA:19169"/>
        <dbReference type="ChEBI" id="CHEBI:15361"/>
        <dbReference type="ChEBI" id="CHEBI:28938"/>
        <dbReference type="ChEBI" id="CHEBI:33384"/>
        <dbReference type="EC" id="4.3.1.17"/>
    </reaction>
</comment>
<dbReference type="SUPFAM" id="SSF53686">
    <property type="entry name" value="Tryptophan synthase beta subunit-like PLP-dependent enzymes"/>
    <property type="match status" value="1"/>
</dbReference>
<dbReference type="OrthoDB" id="7773036at2759"/>
<dbReference type="GO" id="GO:0004794">
    <property type="term" value="F:threonine deaminase activity"/>
    <property type="evidence" value="ECO:0007669"/>
    <property type="project" value="TreeGrafter"/>
</dbReference>
<comment type="pathway">
    <text evidence="3">Carbohydrate biosynthesis; gluconeogenesis.</text>
</comment>
<comment type="caution">
    <text evidence="13">The sequence shown here is derived from an EMBL/GenBank/DDBJ whole genome shotgun (WGS) entry which is preliminary data.</text>
</comment>
<dbReference type="GO" id="GO:0006567">
    <property type="term" value="P:L-threonine catabolic process"/>
    <property type="evidence" value="ECO:0007669"/>
    <property type="project" value="TreeGrafter"/>
</dbReference>
<dbReference type="GO" id="GO:0003941">
    <property type="term" value="F:L-serine ammonia-lyase activity"/>
    <property type="evidence" value="ECO:0007669"/>
    <property type="project" value="UniProtKB-EC"/>
</dbReference>
<evidence type="ECO:0000256" key="2">
    <source>
        <dbReference type="ARBA" id="ARBA00004496"/>
    </source>
</evidence>
<keyword evidence="14" id="KW-1185">Reference proteome</keyword>